<dbReference type="Proteomes" id="UP000766486">
    <property type="component" value="Unassembled WGS sequence"/>
</dbReference>
<reference evidence="2 3" key="1">
    <citation type="submission" date="2019-06" db="EMBL/GenBank/DDBJ databases">
        <authorList>
            <person name="Broberg M."/>
        </authorList>
    </citation>
    <scope>NUCLEOTIDE SEQUENCE [LARGE SCALE GENOMIC DNA]</scope>
</reference>
<feature type="region of interest" description="Disordered" evidence="1">
    <location>
        <begin position="81"/>
        <end position="311"/>
    </location>
</feature>
<feature type="compositionally biased region" description="Basic and acidic residues" evidence="1">
    <location>
        <begin position="148"/>
        <end position="162"/>
    </location>
</feature>
<feature type="compositionally biased region" description="Basic and acidic residues" evidence="1">
    <location>
        <begin position="291"/>
        <end position="300"/>
    </location>
</feature>
<protein>
    <submittedName>
        <fullName evidence="2">Uncharacterized protein</fullName>
    </submittedName>
</protein>
<organism evidence="2 3">
    <name type="scientific">Bionectria ochroleuca</name>
    <name type="common">Gliocladium roseum</name>
    <dbReference type="NCBI Taxonomy" id="29856"/>
    <lineage>
        <taxon>Eukaryota</taxon>
        <taxon>Fungi</taxon>
        <taxon>Dikarya</taxon>
        <taxon>Ascomycota</taxon>
        <taxon>Pezizomycotina</taxon>
        <taxon>Sordariomycetes</taxon>
        <taxon>Hypocreomycetidae</taxon>
        <taxon>Hypocreales</taxon>
        <taxon>Bionectriaceae</taxon>
        <taxon>Clonostachys</taxon>
    </lineage>
</organism>
<feature type="compositionally biased region" description="Polar residues" evidence="1">
    <location>
        <begin position="120"/>
        <end position="145"/>
    </location>
</feature>
<feature type="compositionally biased region" description="Basic and acidic residues" evidence="1">
    <location>
        <begin position="209"/>
        <end position="240"/>
    </location>
</feature>
<accession>A0ABY6UR70</accession>
<feature type="compositionally biased region" description="Basic and acidic residues" evidence="1">
    <location>
        <begin position="176"/>
        <end position="197"/>
    </location>
</feature>
<name>A0ABY6UR70_BIOOC</name>
<evidence type="ECO:0000313" key="2">
    <source>
        <dbReference type="EMBL" id="VUC33826.1"/>
    </source>
</evidence>
<feature type="compositionally biased region" description="Polar residues" evidence="1">
    <location>
        <begin position="269"/>
        <end position="290"/>
    </location>
</feature>
<proteinExistence type="predicted"/>
<evidence type="ECO:0000256" key="1">
    <source>
        <dbReference type="SAM" id="MobiDB-lite"/>
    </source>
</evidence>
<gene>
    <name evidence="2" type="ORF">CLO192961_LOCUS362832</name>
</gene>
<feature type="compositionally biased region" description="Polar residues" evidence="1">
    <location>
        <begin position="327"/>
        <end position="336"/>
    </location>
</feature>
<comment type="caution">
    <text evidence="2">The sequence shown here is derived from an EMBL/GenBank/DDBJ whole genome shotgun (WGS) entry which is preliminary data.</text>
</comment>
<feature type="compositionally biased region" description="Basic and acidic residues" evidence="1">
    <location>
        <begin position="92"/>
        <end position="119"/>
    </location>
</feature>
<feature type="region of interest" description="Disordered" evidence="1">
    <location>
        <begin position="325"/>
        <end position="355"/>
    </location>
</feature>
<evidence type="ECO:0000313" key="3">
    <source>
        <dbReference type="Proteomes" id="UP000766486"/>
    </source>
</evidence>
<keyword evidence="3" id="KW-1185">Reference proteome</keyword>
<sequence>MCIYKRFIFECKHVIWANRVKQCTIGEDYQQRDIVHDCMVKEGHPLLQDCERCVRLKKASKAFWNNIQECRDECTKVILSHPTGEGGGVDVKPMDGEITKNGEDTKNGGKPDAESHQGPETDSATEAHQGSQETKNQNSKPNSTEADQDSHETENQDSKPEVTTEAGQDSQEMDNEDSKPDATAKLDQDFQERDHQDGWIYSHNGRLQSCEREVERDTESPTLPDTKDIQPRTLAEKDDSAVVSPRASLQFRSCIPQQRKTDSRLPEPNVNTRNLGTPSDTKIQINQKPDTTPDKGKETGRITPTLPTLRGIPKPKLITVAVANFRPSPTSQQPVPTIQKPPVGKVMRLPQPIRR</sequence>
<dbReference type="EMBL" id="CABFNS010000872">
    <property type="protein sequence ID" value="VUC33826.1"/>
    <property type="molecule type" value="Genomic_DNA"/>
</dbReference>